<dbReference type="PANTHER" id="PTHR21581:SF6">
    <property type="entry name" value="TRAFFICKING PROTEIN PARTICLE COMPLEX SUBUNIT 12"/>
    <property type="match status" value="1"/>
</dbReference>
<dbReference type="RefSeq" id="WP_078765690.1">
    <property type="nucleotide sequence ID" value="NZ_FUXZ01000004.1"/>
</dbReference>
<evidence type="ECO:0000256" key="9">
    <source>
        <dbReference type="RuleBase" id="RU004016"/>
    </source>
</evidence>
<feature type="domain" description="Peptidase S11 D-alanyl-D-alanine carboxypeptidase A N-terminal" evidence="13">
    <location>
        <begin position="92"/>
        <end position="326"/>
    </location>
</feature>
<gene>
    <name evidence="14" type="ORF">SAMN02745111_00810</name>
</gene>
<proteinExistence type="inferred from homology"/>
<dbReference type="GO" id="GO:0006508">
    <property type="term" value="P:proteolysis"/>
    <property type="evidence" value="ECO:0007669"/>
    <property type="project" value="InterPro"/>
</dbReference>
<keyword evidence="11" id="KW-1133">Transmembrane helix</keyword>
<dbReference type="Gene3D" id="3.40.710.10">
    <property type="entry name" value="DD-peptidase/beta-lactamase superfamily"/>
    <property type="match status" value="1"/>
</dbReference>
<dbReference type="PANTHER" id="PTHR21581">
    <property type="entry name" value="D-ALANYL-D-ALANINE CARBOXYPEPTIDASE"/>
    <property type="match status" value="1"/>
</dbReference>
<dbReference type="GO" id="GO:0008360">
    <property type="term" value="P:regulation of cell shape"/>
    <property type="evidence" value="ECO:0007669"/>
    <property type="project" value="UniProtKB-KW"/>
</dbReference>
<dbReference type="AlphaFoldDB" id="A0A1T4VEF0"/>
<organism evidence="14 15">
    <name type="scientific">Eubacterium uniforme</name>
    <dbReference type="NCBI Taxonomy" id="39495"/>
    <lineage>
        <taxon>Bacteria</taxon>
        <taxon>Bacillati</taxon>
        <taxon>Bacillota</taxon>
        <taxon>Clostridia</taxon>
        <taxon>Eubacteriales</taxon>
        <taxon>Eubacteriaceae</taxon>
        <taxon>Eubacterium</taxon>
    </lineage>
</organism>
<name>A0A1T4VEF0_9FIRM</name>
<reference evidence="14 15" key="1">
    <citation type="submission" date="2017-02" db="EMBL/GenBank/DDBJ databases">
        <authorList>
            <person name="Peterson S.W."/>
        </authorList>
    </citation>
    <scope>NUCLEOTIDE SEQUENCE [LARGE SCALE GENOMIC DNA]</scope>
    <source>
        <strain evidence="14 15">ATCC 35992</strain>
    </source>
</reference>
<keyword evidence="3" id="KW-0378">Hydrolase</keyword>
<evidence type="ECO:0000256" key="2">
    <source>
        <dbReference type="ARBA" id="ARBA00022729"/>
    </source>
</evidence>
<dbReference type="PRINTS" id="PR00725">
    <property type="entry name" value="DADACBPTASE1"/>
</dbReference>
<keyword evidence="4" id="KW-0133">Cell shape</keyword>
<keyword evidence="14" id="KW-0121">Carboxypeptidase</keyword>
<feature type="binding site" evidence="8">
    <location>
        <position position="296"/>
    </location>
    <ligand>
        <name>substrate</name>
    </ligand>
</feature>
<feature type="region of interest" description="Disordered" evidence="10">
    <location>
        <begin position="33"/>
        <end position="93"/>
    </location>
</feature>
<protein>
    <submittedName>
        <fullName evidence="14">D-alanyl-D-alanine carboxypeptidase</fullName>
    </submittedName>
</protein>
<feature type="transmembrane region" description="Helical" evidence="11">
    <location>
        <begin position="493"/>
        <end position="513"/>
    </location>
</feature>
<evidence type="ECO:0000256" key="4">
    <source>
        <dbReference type="ARBA" id="ARBA00022960"/>
    </source>
</evidence>
<evidence type="ECO:0000256" key="1">
    <source>
        <dbReference type="ARBA" id="ARBA00007164"/>
    </source>
</evidence>
<dbReference type="InterPro" id="IPR018044">
    <property type="entry name" value="Peptidase_S11"/>
</dbReference>
<keyword evidence="5" id="KW-0573">Peptidoglycan synthesis</keyword>
<keyword evidence="11" id="KW-0812">Transmembrane</keyword>
<dbReference type="EMBL" id="FUXZ01000004">
    <property type="protein sequence ID" value="SKA63354.1"/>
    <property type="molecule type" value="Genomic_DNA"/>
</dbReference>
<dbReference type="GO" id="GO:0071555">
    <property type="term" value="P:cell wall organization"/>
    <property type="evidence" value="ECO:0007669"/>
    <property type="project" value="UniProtKB-KW"/>
</dbReference>
<dbReference type="GO" id="GO:0009002">
    <property type="term" value="F:serine-type D-Ala-D-Ala carboxypeptidase activity"/>
    <property type="evidence" value="ECO:0007669"/>
    <property type="project" value="InterPro"/>
</dbReference>
<keyword evidence="6" id="KW-0961">Cell wall biogenesis/degradation</keyword>
<feature type="region of interest" description="Disordered" evidence="10">
    <location>
        <begin position="535"/>
        <end position="560"/>
    </location>
</feature>
<comment type="similarity">
    <text evidence="1 9">Belongs to the peptidase S11 family.</text>
</comment>
<dbReference type="STRING" id="39495.SAMN02745111_00810"/>
<evidence type="ECO:0000256" key="3">
    <source>
        <dbReference type="ARBA" id="ARBA00022801"/>
    </source>
</evidence>
<evidence type="ECO:0000259" key="13">
    <source>
        <dbReference type="Pfam" id="PF00768"/>
    </source>
</evidence>
<feature type="chain" id="PRO_5012820728" evidence="12">
    <location>
        <begin position="32"/>
        <end position="560"/>
    </location>
</feature>
<dbReference type="SUPFAM" id="SSF56601">
    <property type="entry name" value="beta-lactamase/transpeptidase-like"/>
    <property type="match status" value="1"/>
</dbReference>
<feature type="signal peptide" evidence="12">
    <location>
        <begin position="1"/>
        <end position="31"/>
    </location>
</feature>
<feature type="active site" evidence="7">
    <location>
        <position position="183"/>
    </location>
</feature>
<keyword evidence="14" id="KW-0645">Protease</keyword>
<dbReference type="GO" id="GO:0009252">
    <property type="term" value="P:peptidoglycan biosynthetic process"/>
    <property type="evidence" value="ECO:0007669"/>
    <property type="project" value="UniProtKB-KW"/>
</dbReference>
<feature type="compositionally biased region" description="Acidic residues" evidence="10">
    <location>
        <begin position="33"/>
        <end position="73"/>
    </location>
</feature>
<dbReference type="InterPro" id="IPR012338">
    <property type="entry name" value="Beta-lactam/transpept-like"/>
</dbReference>
<dbReference type="Pfam" id="PF00768">
    <property type="entry name" value="Peptidase_S11"/>
    <property type="match status" value="1"/>
</dbReference>
<evidence type="ECO:0000313" key="15">
    <source>
        <dbReference type="Proteomes" id="UP000190814"/>
    </source>
</evidence>
<feature type="active site" evidence="7">
    <location>
        <position position="125"/>
    </location>
</feature>
<evidence type="ECO:0000313" key="14">
    <source>
        <dbReference type="EMBL" id="SKA63354.1"/>
    </source>
</evidence>
<evidence type="ECO:0000256" key="12">
    <source>
        <dbReference type="SAM" id="SignalP"/>
    </source>
</evidence>
<evidence type="ECO:0000256" key="7">
    <source>
        <dbReference type="PIRSR" id="PIRSR618044-1"/>
    </source>
</evidence>
<feature type="compositionally biased region" description="Low complexity" evidence="10">
    <location>
        <begin position="406"/>
        <end position="417"/>
    </location>
</feature>
<accession>A0A1T4VEF0</accession>
<evidence type="ECO:0000256" key="6">
    <source>
        <dbReference type="ARBA" id="ARBA00023316"/>
    </source>
</evidence>
<evidence type="ECO:0000256" key="8">
    <source>
        <dbReference type="PIRSR" id="PIRSR618044-2"/>
    </source>
</evidence>
<feature type="active site" description="Proton acceptor" evidence="7">
    <location>
        <position position="128"/>
    </location>
</feature>
<keyword evidence="15" id="KW-1185">Reference proteome</keyword>
<keyword evidence="11" id="KW-0472">Membrane</keyword>
<keyword evidence="2 12" id="KW-0732">Signal</keyword>
<dbReference type="OrthoDB" id="9791132at2"/>
<evidence type="ECO:0000256" key="5">
    <source>
        <dbReference type="ARBA" id="ARBA00022984"/>
    </source>
</evidence>
<sequence>MKFKIKNLFIYIFVLMYILTSSISYSSTVFAEPDENEVQADDNSDIESDEDEDEDEDDEDSDLEDSESNDETENTNSKTTDVSNESNSLWPEGPKIKGKTAIVIDAESGAILYEKKKDKQMYPASITKILTCLLTLENCDMKDNVTMSHFAVYNLRYGDAHIGLKEGETISVEDCLYALMLASANEVAYGLSEHIGGSVEGFAEMMNNKAKEVGALNSHFVNPNGLPDENHYTTAYDMAMITKAALKYDQFSKIVGTKMHVIGKTKMTNEKRYTNNFHRMLYEDNKEYYQGIIGGKTGYTEESGNTLVTIAERDGRKLICVVLKSKKIYEDTKDLLDFGFEKFKSVTIDESTITSPTGMCYNKLAQALGKGIMTVSYPNGNYLTVPANADENDITYEIALKDENTTDSTKPTTTNETASTTKPTEKADSPSTPPVATVTYYYDNKEVGSIDISYKVTASPKEGNDDKGGFFKNITKKKTVNFFSSSIMKAIRLLGLILGITLLILIILAIRIAHINKVNRKRKEERRRKRLEIRERERREQEESYRRDREHRTNRDNHMR</sequence>
<dbReference type="Proteomes" id="UP000190814">
    <property type="component" value="Unassembled WGS sequence"/>
</dbReference>
<evidence type="ECO:0000256" key="10">
    <source>
        <dbReference type="SAM" id="MobiDB-lite"/>
    </source>
</evidence>
<evidence type="ECO:0000256" key="11">
    <source>
        <dbReference type="SAM" id="Phobius"/>
    </source>
</evidence>
<dbReference type="InterPro" id="IPR001967">
    <property type="entry name" value="Peptidase_S11_N"/>
</dbReference>
<feature type="region of interest" description="Disordered" evidence="10">
    <location>
        <begin position="402"/>
        <end position="433"/>
    </location>
</feature>